<evidence type="ECO:0000259" key="1">
    <source>
        <dbReference type="Pfam" id="PF18731"/>
    </source>
</evidence>
<keyword evidence="3" id="KW-1185">Reference proteome</keyword>
<dbReference type="EMBL" id="CP047045">
    <property type="protein sequence ID" value="QGZ93268.1"/>
    <property type="molecule type" value="Genomic_DNA"/>
</dbReference>
<dbReference type="Pfam" id="PF18731">
    <property type="entry name" value="HEPN_Swt1"/>
    <property type="match status" value="1"/>
</dbReference>
<gene>
    <name evidence="2" type="ORF">DSM104635_00076</name>
</gene>
<proteinExistence type="predicted"/>
<dbReference type="Proteomes" id="UP000431269">
    <property type="component" value="Chromosome"/>
</dbReference>
<evidence type="ECO:0000313" key="3">
    <source>
        <dbReference type="Proteomes" id="UP000431269"/>
    </source>
</evidence>
<dbReference type="KEGG" id="tsv:DSM104635_00076"/>
<dbReference type="AlphaFoldDB" id="A0A6I6MJH3"/>
<name>A0A6I6MJH3_9CAUL</name>
<dbReference type="RefSeq" id="WP_158764279.1">
    <property type="nucleotide sequence ID" value="NZ_CP047045.1"/>
</dbReference>
<protein>
    <recommendedName>
        <fullName evidence="1">Swt1-like HEPN domain-containing protein</fullName>
    </recommendedName>
</protein>
<evidence type="ECO:0000313" key="2">
    <source>
        <dbReference type="EMBL" id="QGZ93268.1"/>
    </source>
</evidence>
<organism evidence="2 3">
    <name type="scientific">Terricaulis silvestris</name>
    <dbReference type="NCBI Taxonomy" id="2686094"/>
    <lineage>
        <taxon>Bacteria</taxon>
        <taxon>Pseudomonadati</taxon>
        <taxon>Pseudomonadota</taxon>
        <taxon>Alphaproteobacteria</taxon>
        <taxon>Caulobacterales</taxon>
        <taxon>Caulobacteraceae</taxon>
        <taxon>Terricaulis</taxon>
    </lineage>
</organism>
<dbReference type="InterPro" id="IPR041650">
    <property type="entry name" value="HEPN_Swt1"/>
</dbReference>
<feature type="domain" description="Swt1-like HEPN" evidence="1">
    <location>
        <begin position="68"/>
        <end position="191"/>
    </location>
</feature>
<sequence length="192" mass="22298">MRAEDAIRLFGLNNLAIESELRRVEDSIDVDLGHRRRGQEDTDQAYYPQFSEKLRDEAAAMAGHYAIFYCLENTIRTVIVERMKEHSSNWWDEKVPEAVRKNAQANKNKETSTAITPRSADLIDYTNFGELGEIIKINWDVFGDMFRDLRAVERVLANLNTLRAPIAHCKALADDEVVRLHLSLRDWFRQME</sequence>
<accession>A0A6I6MJH3</accession>
<reference evidence="3" key="1">
    <citation type="submission" date="2019-12" db="EMBL/GenBank/DDBJ databases">
        <title>Complete genome of Terracaulis silvestris 0127_4.</title>
        <authorList>
            <person name="Vieira S."/>
            <person name="Riedel T."/>
            <person name="Sproer C."/>
            <person name="Pascual J."/>
            <person name="Boedeker C."/>
            <person name="Overmann J."/>
        </authorList>
    </citation>
    <scope>NUCLEOTIDE SEQUENCE [LARGE SCALE GENOMIC DNA]</scope>
    <source>
        <strain evidence="3">0127_4</strain>
    </source>
</reference>